<dbReference type="PROSITE" id="PS50928">
    <property type="entry name" value="ABC_TM1"/>
    <property type="match status" value="1"/>
</dbReference>
<evidence type="ECO:0000313" key="9">
    <source>
        <dbReference type="EMBL" id="TXL69637.1"/>
    </source>
</evidence>
<dbReference type="PANTHER" id="PTHR32243:SF18">
    <property type="entry name" value="INNER MEMBRANE ABC TRANSPORTER PERMEASE PROTEIN YCJP"/>
    <property type="match status" value="1"/>
</dbReference>
<proteinExistence type="inferred from homology"/>
<comment type="caution">
    <text evidence="9">The sequence shown here is derived from an EMBL/GenBank/DDBJ whole genome shotgun (WGS) entry which is preliminary data.</text>
</comment>
<evidence type="ECO:0000256" key="4">
    <source>
        <dbReference type="ARBA" id="ARBA00022692"/>
    </source>
</evidence>
<dbReference type="AlphaFoldDB" id="A0A5C8P8H2"/>
<dbReference type="RefSeq" id="WP_147852284.1">
    <property type="nucleotide sequence ID" value="NZ_VDUZ01000076.1"/>
</dbReference>
<evidence type="ECO:0000256" key="3">
    <source>
        <dbReference type="ARBA" id="ARBA00022475"/>
    </source>
</evidence>
<evidence type="ECO:0000256" key="7">
    <source>
        <dbReference type="RuleBase" id="RU363032"/>
    </source>
</evidence>
<feature type="transmembrane region" description="Helical" evidence="7">
    <location>
        <begin position="164"/>
        <end position="188"/>
    </location>
</feature>
<gene>
    <name evidence="9" type="ORF">FHP25_38250</name>
</gene>
<keyword evidence="6 7" id="KW-0472">Membrane</keyword>
<dbReference type="SUPFAM" id="SSF161098">
    <property type="entry name" value="MetI-like"/>
    <property type="match status" value="1"/>
</dbReference>
<dbReference type="InterPro" id="IPR035906">
    <property type="entry name" value="MetI-like_sf"/>
</dbReference>
<name>A0A5C8P8H2_9HYPH</name>
<dbReference type="Gene3D" id="1.10.3720.10">
    <property type="entry name" value="MetI-like"/>
    <property type="match status" value="1"/>
</dbReference>
<dbReference type="PANTHER" id="PTHR32243">
    <property type="entry name" value="MALTOSE TRANSPORT SYSTEM PERMEASE-RELATED"/>
    <property type="match status" value="1"/>
</dbReference>
<comment type="similarity">
    <text evidence="7">Belongs to the binding-protein-dependent transport system permease family.</text>
</comment>
<comment type="subcellular location">
    <subcellularLocation>
        <location evidence="1 7">Cell membrane</location>
        <topology evidence="1 7">Multi-pass membrane protein</topology>
    </subcellularLocation>
</comment>
<dbReference type="InterPro" id="IPR050901">
    <property type="entry name" value="BP-dep_ABC_trans_perm"/>
</dbReference>
<evidence type="ECO:0000256" key="1">
    <source>
        <dbReference type="ARBA" id="ARBA00004651"/>
    </source>
</evidence>
<dbReference type="CDD" id="cd06261">
    <property type="entry name" value="TM_PBP2"/>
    <property type="match status" value="1"/>
</dbReference>
<dbReference type="OrthoDB" id="9790107at2"/>
<organism evidence="9 10">
    <name type="scientific">Vineibacter terrae</name>
    <dbReference type="NCBI Taxonomy" id="2586908"/>
    <lineage>
        <taxon>Bacteria</taxon>
        <taxon>Pseudomonadati</taxon>
        <taxon>Pseudomonadota</taxon>
        <taxon>Alphaproteobacteria</taxon>
        <taxon>Hyphomicrobiales</taxon>
        <taxon>Vineibacter</taxon>
    </lineage>
</organism>
<feature type="transmembrane region" description="Helical" evidence="7">
    <location>
        <begin position="272"/>
        <end position="294"/>
    </location>
</feature>
<reference evidence="9 10" key="1">
    <citation type="submission" date="2019-06" db="EMBL/GenBank/DDBJ databases">
        <title>New taxonomy in bacterial strain CC-CFT640, isolated from vineyard.</title>
        <authorList>
            <person name="Lin S.-Y."/>
            <person name="Tsai C.-F."/>
            <person name="Young C.-C."/>
        </authorList>
    </citation>
    <scope>NUCLEOTIDE SEQUENCE [LARGE SCALE GENOMIC DNA]</scope>
    <source>
        <strain evidence="9 10">CC-CFT640</strain>
    </source>
</reference>
<evidence type="ECO:0000313" key="10">
    <source>
        <dbReference type="Proteomes" id="UP000321638"/>
    </source>
</evidence>
<keyword evidence="3" id="KW-1003">Cell membrane</keyword>
<dbReference type="Pfam" id="PF00528">
    <property type="entry name" value="BPD_transp_1"/>
    <property type="match status" value="1"/>
</dbReference>
<feature type="transmembrane region" description="Helical" evidence="7">
    <location>
        <begin position="30"/>
        <end position="51"/>
    </location>
</feature>
<dbReference type="InterPro" id="IPR000515">
    <property type="entry name" value="MetI-like"/>
</dbReference>
<dbReference type="Proteomes" id="UP000321638">
    <property type="component" value="Unassembled WGS sequence"/>
</dbReference>
<evidence type="ECO:0000259" key="8">
    <source>
        <dbReference type="PROSITE" id="PS50928"/>
    </source>
</evidence>
<feature type="transmembrane region" description="Helical" evidence="7">
    <location>
        <begin position="128"/>
        <end position="152"/>
    </location>
</feature>
<sequence length="303" mass="33674">MTALTASGAEAARRPQYGSISKSRRWALRWSYFFLVLFAIFFLTPPIYMFITSLKSSAEISAATNPWWVYSPTLDNYIELLTQNQYLIFFRNSAIVSVCVVAVTMVISVLAAFALARMKFWGSATLATGVFLTYLIPDTLLFIPLFKTFAFIRETLGIELINRWWTLIILYPTLTVPFCTWIMIGYFASIPKELDEAALIDGASWTQTLTKIFIPVALPGIIAATIFAFTVSWAQFLYPLAFTTSTDQLVLPVGIVTTLIKGDVFNWGQIMTGALLGAAPPLIIYAFLMDYYIAGLTAGATKG</sequence>
<dbReference type="GO" id="GO:0055085">
    <property type="term" value="P:transmembrane transport"/>
    <property type="evidence" value="ECO:0007669"/>
    <property type="project" value="InterPro"/>
</dbReference>
<dbReference type="GO" id="GO:0005886">
    <property type="term" value="C:plasma membrane"/>
    <property type="evidence" value="ECO:0007669"/>
    <property type="project" value="UniProtKB-SubCell"/>
</dbReference>
<evidence type="ECO:0000256" key="6">
    <source>
        <dbReference type="ARBA" id="ARBA00023136"/>
    </source>
</evidence>
<keyword evidence="4 7" id="KW-0812">Transmembrane</keyword>
<evidence type="ECO:0000256" key="2">
    <source>
        <dbReference type="ARBA" id="ARBA00022448"/>
    </source>
</evidence>
<keyword evidence="5 7" id="KW-1133">Transmembrane helix</keyword>
<keyword evidence="2 7" id="KW-0813">Transport</keyword>
<protein>
    <submittedName>
        <fullName evidence="9">Carbohydrate ABC transporter permease</fullName>
    </submittedName>
</protein>
<feature type="domain" description="ABC transmembrane type-1" evidence="8">
    <location>
        <begin position="90"/>
        <end position="288"/>
    </location>
</feature>
<keyword evidence="10" id="KW-1185">Reference proteome</keyword>
<dbReference type="EMBL" id="VDUZ01000076">
    <property type="protein sequence ID" value="TXL69637.1"/>
    <property type="molecule type" value="Genomic_DNA"/>
</dbReference>
<feature type="transmembrane region" description="Helical" evidence="7">
    <location>
        <begin position="94"/>
        <end position="116"/>
    </location>
</feature>
<evidence type="ECO:0000256" key="5">
    <source>
        <dbReference type="ARBA" id="ARBA00022989"/>
    </source>
</evidence>
<accession>A0A5C8P8H2</accession>
<feature type="transmembrane region" description="Helical" evidence="7">
    <location>
        <begin position="209"/>
        <end position="230"/>
    </location>
</feature>